<organism evidence="8 9">
    <name type="scientific">Coleophoma cylindrospora</name>
    <dbReference type="NCBI Taxonomy" id="1849047"/>
    <lineage>
        <taxon>Eukaryota</taxon>
        <taxon>Fungi</taxon>
        <taxon>Dikarya</taxon>
        <taxon>Ascomycota</taxon>
        <taxon>Pezizomycotina</taxon>
        <taxon>Leotiomycetes</taxon>
        <taxon>Helotiales</taxon>
        <taxon>Dermateaceae</taxon>
        <taxon>Coleophoma</taxon>
    </lineage>
</organism>
<comment type="similarity">
    <text evidence="2">Belongs to the class-I pyridoxal-phosphate-dependent aminotransferase family.</text>
</comment>
<dbReference type="InterPro" id="IPR015421">
    <property type="entry name" value="PyrdxlP-dep_Trfase_major"/>
</dbReference>
<dbReference type="GO" id="GO:0030170">
    <property type="term" value="F:pyridoxal phosphate binding"/>
    <property type="evidence" value="ECO:0007669"/>
    <property type="project" value="InterPro"/>
</dbReference>
<dbReference type="GO" id="GO:0008483">
    <property type="term" value="F:transaminase activity"/>
    <property type="evidence" value="ECO:0007669"/>
    <property type="project" value="UniProtKB-KW"/>
</dbReference>
<dbReference type="PANTHER" id="PTHR42790:SF19">
    <property type="entry name" value="KYNURENINE_ALPHA-AMINOADIPATE AMINOTRANSFERASE, MITOCHONDRIAL"/>
    <property type="match status" value="1"/>
</dbReference>
<evidence type="ECO:0000256" key="6">
    <source>
        <dbReference type="SAM" id="MobiDB-lite"/>
    </source>
</evidence>
<keyword evidence="9" id="KW-1185">Reference proteome</keyword>
<name>A0A3D8QN78_9HELO</name>
<dbReference type="AlphaFoldDB" id="A0A3D8QN78"/>
<evidence type="ECO:0000259" key="7">
    <source>
        <dbReference type="Pfam" id="PF00155"/>
    </source>
</evidence>
<dbReference type="EMBL" id="PDLM01000013">
    <property type="protein sequence ID" value="RDW63255.1"/>
    <property type="molecule type" value="Genomic_DNA"/>
</dbReference>
<keyword evidence="3" id="KW-0032">Aminotransferase</keyword>
<dbReference type="Proteomes" id="UP000256645">
    <property type="component" value="Unassembled WGS sequence"/>
</dbReference>
<protein>
    <recommendedName>
        <fullName evidence="7">Aminotransferase class I/classII large domain-containing protein</fullName>
    </recommendedName>
</protein>
<dbReference type="InterPro" id="IPR015424">
    <property type="entry name" value="PyrdxlP-dep_Trfase"/>
</dbReference>
<dbReference type="STRING" id="1849047.A0A3D8QN78"/>
<sequence>MGSTQRLPNAIDLSHHLNTHSKSRNASPLKDILAFMSYEGMISLAGGLPHPSLFPFQSTSISTYPSSVVLDAAGMPKVEQDVLNVTITKEEQTGQMISLAKALQYGSGLGDTSLREWARSFTDTVFGPAYQDFEILLNSGNTDGWCKVVRLLCEPGDFVICEQHTYPSAQALWIPMGCQAIPVRMDGQGIIPEELERLMENWEVLHPKTKRPHLLYLVPVGSNPTGVTMLGARRKAIYDACVKFDIIICEDDPYSFLQYPDYQTGTTDLVYEAVTPNVYKASLAPSFLAYDYQGRVIRLDTFSKTLAPGNRLGYFVANPMFTERLTRATEVETQAPSGWSQAIIGNLLSSWGTAGYLQWLSTLRLQYQRRRDWMCQAIASSFDLRPASSFDLPGAEGLIAFAKGSFSSSAIPIFSFMPPTGGMFIWARLNFASSPRFAEIQSDSSCKDPEQAFSDEIWIKLAKALVLVTPGSYYTPWEGLERTTTKEMGREEGIGYFRLAFSLTTKEEMEIGIERMAMVLNSSWGISSGYEK</sequence>
<dbReference type="GO" id="GO:1901605">
    <property type="term" value="P:alpha-amino acid metabolic process"/>
    <property type="evidence" value="ECO:0007669"/>
    <property type="project" value="TreeGrafter"/>
</dbReference>
<dbReference type="InterPro" id="IPR004839">
    <property type="entry name" value="Aminotransferase_I/II_large"/>
</dbReference>
<evidence type="ECO:0000313" key="9">
    <source>
        <dbReference type="Proteomes" id="UP000256645"/>
    </source>
</evidence>
<comment type="cofactor">
    <cofactor evidence="1">
        <name>pyridoxal 5'-phosphate</name>
        <dbReference type="ChEBI" id="CHEBI:597326"/>
    </cofactor>
</comment>
<dbReference type="CDD" id="cd00609">
    <property type="entry name" value="AAT_like"/>
    <property type="match status" value="1"/>
</dbReference>
<reference evidence="8 9" key="1">
    <citation type="journal article" date="2018" name="IMA Fungus">
        <title>IMA Genome-F 9: Draft genome sequence of Annulohypoxylon stygium, Aspergillus mulundensis, Berkeleyomyces basicola (syn. Thielaviopsis basicola), Ceratocystis smalleyi, two Cercospora beticola strains, Coleophoma cylindrospora, Fusarium fracticaudum, Phialophora cf. hyalina, and Morchella septimelata.</title>
        <authorList>
            <person name="Wingfield B.D."/>
            <person name="Bills G.F."/>
            <person name="Dong Y."/>
            <person name="Huang W."/>
            <person name="Nel W.J."/>
            <person name="Swalarsk-Parry B.S."/>
            <person name="Vaghefi N."/>
            <person name="Wilken P.M."/>
            <person name="An Z."/>
            <person name="de Beer Z.W."/>
            <person name="De Vos L."/>
            <person name="Chen L."/>
            <person name="Duong T.A."/>
            <person name="Gao Y."/>
            <person name="Hammerbacher A."/>
            <person name="Kikkert J.R."/>
            <person name="Li Y."/>
            <person name="Li H."/>
            <person name="Li K."/>
            <person name="Li Q."/>
            <person name="Liu X."/>
            <person name="Ma X."/>
            <person name="Naidoo K."/>
            <person name="Pethybridge S.J."/>
            <person name="Sun J."/>
            <person name="Steenkamp E.T."/>
            <person name="van der Nest M.A."/>
            <person name="van Wyk S."/>
            <person name="Wingfield M.J."/>
            <person name="Xiong C."/>
            <person name="Yue Q."/>
            <person name="Zhang X."/>
        </authorList>
    </citation>
    <scope>NUCLEOTIDE SEQUENCE [LARGE SCALE GENOMIC DNA]</scope>
    <source>
        <strain evidence="8 9">BP6252</strain>
    </source>
</reference>
<accession>A0A3D8QN78</accession>
<feature type="domain" description="Aminotransferase class I/classII large" evidence="7">
    <location>
        <begin position="103"/>
        <end position="494"/>
    </location>
</feature>
<evidence type="ECO:0000256" key="1">
    <source>
        <dbReference type="ARBA" id="ARBA00001933"/>
    </source>
</evidence>
<dbReference type="OrthoDB" id="691673at2759"/>
<gene>
    <name evidence="8" type="ORF">BP6252_10800</name>
</gene>
<evidence type="ECO:0000313" key="8">
    <source>
        <dbReference type="EMBL" id="RDW63255.1"/>
    </source>
</evidence>
<evidence type="ECO:0000256" key="3">
    <source>
        <dbReference type="ARBA" id="ARBA00022576"/>
    </source>
</evidence>
<evidence type="ECO:0000256" key="5">
    <source>
        <dbReference type="ARBA" id="ARBA00022898"/>
    </source>
</evidence>
<proteinExistence type="inferred from homology"/>
<keyword evidence="4" id="KW-0808">Transferase</keyword>
<comment type="caution">
    <text evidence="8">The sequence shown here is derived from an EMBL/GenBank/DDBJ whole genome shotgun (WGS) entry which is preliminary data.</text>
</comment>
<evidence type="ECO:0000256" key="4">
    <source>
        <dbReference type="ARBA" id="ARBA00022679"/>
    </source>
</evidence>
<dbReference type="SUPFAM" id="SSF53383">
    <property type="entry name" value="PLP-dependent transferases"/>
    <property type="match status" value="1"/>
</dbReference>
<feature type="region of interest" description="Disordered" evidence="6">
    <location>
        <begin position="1"/>
        <end position="23"/>
    </location>
</feature>
<dbReference type="Pfam" id="PF00155">
    <property type="entry name" value="Aminotran_1_2"/>
    <property type="match status" value="1"/>
</dbReference>
<dbReference type="InterPro" id="IPR050859">
    <property type="entry name" value="Class-I_PLP-dep_aminotransf"/>
</dbReference>
<keyword evidence="5" id="KW-0663">Pyridoxal phosphate</keyword>
<evidence type="ECO:0000256" key="2">
    <source>
        <dbReference type="ARBA" id="ARBA00007441"/>
    </source>
</evidence>
<dbReference type="PANTHER" id="PTHR42790">
    <property type="entry name" value="AMINOTRANSFERASE"/>
    <property type="match status" value="1"/>
</dbReference>
<dbReference type="Gene3D" id="3.40.640.10">
    <property type="entry name" value="Type I PLP-dependent aspartate aminotransferase-like (Major domain)"/>
    <property type="match status" value="1"/>
</dbReference>